<gene>
    <name evidence="2" type="ORF">EDD39_5045</name>
</gene>
<evidence type="ECO:0000256" key="1">
    <source>
        <dbReference type="SAM" id="MobiDB-lite"/>
    </source>
</evidence>
<dbReference type="InterPro" id="IPR007061">
    <property type="entry name" value="MST-like"/>
</dbReference>
<dbReference type="OrthoDB" id="4548523at2"/>
<accession>A0A8G1UMM3</accession>
<feature type="compositionally biased region" description="Basic and acidic residues" evidence="1">
    <location>
        <begin position="1"/>
        <end position="28"/>
    </location>
</feature>
<evidence type="ECO:0000313" key="3">
    <source>
        <dbReference type="Proteomes" id="UP000267408"/>
    </source>
</evidence>
<organism evidence="2 3">
    <name type="scientific">Kitasatospora cineracea</name>
    <dbReference type="NCBI Taxonomy" id="88074"/>
    <lineage>
        <taxon>Bacteria</taxon>
        <taxon>Bacillati</taxon>
        <taxon>Actinomycetota</taxon>
        <taxon>Actinomycetes</taxon>
        <taxon>Kitasatosporales</taxon>
        <taxon>Streptomycetaceae</taxon>
        <taxon>Kitasatospora</taxon>
    </lineage>
</organism>
<dbReference type="AlphaFoldDB" id="A0A8G1UMM3"/>
<name>A0A8G1UMM3_9ACTN</name>
<feature type="region of interest" description="Disordered" evidence="1">
    <location>
        <begin position="1"/>
        <end position="35"/>
    </location>
</feature>
<dbReference type="Proteomes" id="UP000267408">
    <property type="component" value="Unassembled WGS sequence"/>
</dbReference>
<proteinExistence type="predicted"/>
<dbReference type="Gene3D" id="1.20.120.450">
    <property type="entry name" value="dinb family like domain"/>
    <property type="match status" value="1"/>
</dbReference>
<comment type="caution">
    <text evidence="2">The sequence shown here is derived from an EMBL/GenBank/DDBJ whole genome shotgun (WGS) entry which is preliminary data.</text>
</comment>
<dbReference type="InterPro" id="IPR034660">
    <property type="entry name" value="DinB/YfiT-like"/>
</dbReference>
<sequence length="240" mass="26306">MTTTTRTDDRDGQDARGDRDGQDARDDRDDLDDLDDLDGRLAATKRDLKLYLQDARDALVWKLEGLSEYDARRPLTPTGTNLLGLVKHLTGAEAAYFGTAFGRPFEGGPGLWVAGAAEPNADLWARPEEGREFLLAEYRRVWAHADATVDALPLTATGRVPWPPHNELTLGRILLHVVAETHRHAGHADLVRELVDGATGLRPTGAVLPEGDADWWSSHRARVERAARTAALAAGERLPD</sequence>
<evidence type="ECO:0000313" key="2">
    <source>
        <dbReference type="EMBL" id="ROR46756.1"/>
    </source>
</evidence>
<dbReference type="EMBL" id="RJVJ01000001">
    <property type="protein sequence ID" value="ROR46756.1"/>
    <property type="molecule type" value="Genomic_DNA"/>
</dbReference>
<protein>
    <submittedName>
        <fullName evidence="2">Uncharacterized protein DUF664</fullName>
    </submittedName>
</protein>
<reference evidence="2 3" key="1">
    <citation type="submission" date="2018-11" db="EMBL/GenBank/DDBJ databases">
        <title>Sequencing the genomes of 1000 actinobacteria strains.</title>
        <authorList>
            <person name="Klenk H.-P."/>
        </authorList>
    </citation>
    <scope>NUCLEOTIDE SEQUENCE [LARGE SCALE GENOMIC DNA]</scope>
    <source>
        <strain evidence="2 3">DSM 44780</strain>
    </source>
</reference>
<dbReference type="RefSeq" id="WP_123560865.1">
    <property type="nucleotide sequence ID" value="NZ_RJVJ01000001.1"/>
</dbReference>
<dbReference type="SUPFAM" id="SSF109854">
    <property type="entry name" value="DinB/YfiT-like putative metalloenzymes"/>
    <property type="match status" value="1"/>
</dbReference>
<dbReference type="Pfam" id="PF04978">
    <property type="entry name" value="MST"/>
    <property type="match status" value="1"/>
</dbReference>